<feature type="domain" description="HTH merR-type" evidence="11">
    <location>
        <begin position="7"/>
        <end position="76"/>
    </location>
</feature>
<proteinExistence type="predicted"/>
<keyword evidence="8" id="KW-0010">Activator</keyword>
<dbReference type="Pfam" id="PF09278">
    <property type="entry name" value="MerR-DNA-bind"/>
    <property type="match status" value="1"/>
</dbReference>
<gene>
    <name evidence="12" type="ORF">LCGC14_0114360</name>
</gene>
<dbReference type="SUPFAM" id="SSF46955">
    <property type="entry name" value="Putative DNA-binding domain"/>
    <property type="match status" value="1"/>
</dbReference>
<evidence type="ECO:0000256" key="1">
    <source>
        <dbReference type="ARBA" id="ARBA00017146"/>
    </source>
</evidence>
<keyword evidence="3" id="KW-0678">Repressor</keyword>
<dbReference type="NCBIfam" id="NF010315">
    <property type="entry name" value="PRK13752.1"/>
    <property type="match status" value="1"/>
</dbReference>
<keyword evidence="6" id="KW-0805">Transcription regulation</keyword>
<evidence type="ECO:0000256" key="6">
    <source>
        <dbReference type="ARBA" id="ARBA00023015"/>
    </source>
</evidence>
<evidence type="ECO:0000256" key="3">
    <source>
        <dbReference type="ARBA" id="ARBA00022491"/>
    </source>
</evidence>
<dbReference type="SMART" id="SM00422">
    <property type="entry name" value="HTH_MERR"/>
    <property type="match status" value="1"/>
</dbReference>
<evidence type="ECO:0000256" key="7">
    <source>
        <dbReference type="ARBA" id="ARBA00023125"/>
    </source>
</evidence>
<comment type="function">
    <text evidence="10">Mediates the mercuric-dependent induction of mercury resistance operon. In the absence of mercury MerR represses transcription by binding tightly to the mer operator region; when mercury is present the dimeric complex binds a single ion and becomes a potent transcriptional activator, while remaining bound to the mer site.</text>
</comment>
<protein>
    <recommendedName>
        <fullName evidence="1">Mercuric resistance operon regulatory protein</fullName>
    </recommendedName>
</protein>
<evidence type="ECO:0000256" key="5">
    <source>
        <dbReference type="ARBA" id="ARBA00022914"/>
    </source>
</evidence>
<dbReference type="Gene3D" id="1.10.1660.10">
    <property type="match status" value="1"/>
</dbReference>
<dbReference type="NCBIfam" id="TIGR02051">
    <property type="entry name" value="MerR"/>
    <property type="match status" value="1"/>
</dbReference>
<organism evidence="12">
    <name type="scientific">marine sediment metagenome</name>
    <dbReference type="NCBI Taxonomy" id="412755"/>
    <lineage>
        <taxon>unclassified sequences</taxon>
        <taxon>metagenomes</taxon>
        <taxon>ecological metagenomes</taxon>
    </lineage>
</organism>
<dbReference type="InterPro" id="IPR000551">
    <property type="entry name" value="MerR-type_HTH_dom"/>
</dbReference>
<dbReference type="PANTHER" id="PTHR30204">
    <property type="entry name" value="REDOX-CYCLING DRUG-SENSING TRANSCRIPTIONAL ACTIVATOR SOXR"/>
    <property type="match status" value="1"/>
</dbReference>
<evidence type="ECO:0000313" key="12">
    <source>
        <dbReference type="EMBL" id="KKO01629.1"/>
    </source>
</evidence>
<dbReference type="AlphaFoldDB" id="A0A0F9YAG8"/>
<dbReference type="PRINTS" id="PR00040">
    <property type="entry name" value="HTHMERR"/>
</dbReference>
<accession>A0A0F9YAG8</accession>
<name>A0A0F9YAG8_9ZZZZ</name>
<keyword evidence="5" id="KW-0476">Mercury</keyword>
<keyword evidence="2" id="KW-0475">Mercuric resistance</keyword>
<keyword evidence="7" id="KW-0238">DNA-binding</keyword>
<dbReference type="GO" id="GO:0003700">
    <property type="term" value="F:DNA-binding transcription factor activity"/>
    <property type="evidence" value="ECO:0007669"/>
    <property type="project" value="InterPro"/>
</dbReference>
<dbReference type="InterPro" id="IPR015358">
    <property type="entry name" value="Tscrpt_reg_MerR_DNA-bd"/>
</dbReference>
<keyword evidence="9" id="KW-0804">Transcription</keyword>
<evidence type="ECO:0000256" key="4">
    <source>
        <dbReference type="ARBA" id="ARBA00022723"/>
    </source>
</evidence>
<comment type="caution">
    <text evidence="12">The sequence shown here is derived from an EMBL/GenBank/DDBJ whole genome shotgun (WGS) entry which is preliminary data.</text>
</comment>
<dbReference type="GO" id="GO:0003677">
    <property type="term" value="F:DNA binding"/>
    <property type="evidence" value="ECO:0007669"/>
    <property type="project" value="UniProtKB-KW"/>
</dbReference>
<dbReference type="CDD" id="cd04783">
    <property type="entry name" value="HTH_MerR1"/>
    <property type="match status" value="1"/>
</dbReference>
<dbReference type="InterPro" id="IPR011794">
    <property type="entry name" value="MerR"/>
</dbReference>
<dbReference type="PROSITE" id="PS00552">
    <property type="entry name" value="HTH_MERR_1"/>
    <property type="match status" value="1"/>
</dbReference>
<keyword evidence="4" id="KW-0479">Metal-binding</keyword>
<dbReference type="PROSITE" id="PS50937">
    <property type="entry name" value="HTH_MERR_2"/>
    <property type="match status" value="1"/>
</dbReference>
<evidence type="ECO:0000256" key="10">
    <source>
        <dbReference type="ARBA" id="ARBA00024874"/>
    </source>
</evidence>
<dbReference type="InterPro" id="IPR009061">
    <property type="entry name" value="DNA-bd_dom_put_sf"/>
</dbReference>
<evidence type="ECO:0000256" key="9">
    <source>
        <dbReference type="ARBA" id="ARBA00023163"/>
    </source>
</evidence>
<dbReference type="GO" id="GO:0045340">
    <property type="term" value="F:mercury ion binding"/>
    <property type="evidence" value="ECO:0007669"/>
    <property type="project" value="InterPro"/>
</dbReference>
<evidence type="ECO:0000256" key="2">
    <source>
        <dbReference type="ARBA" id="ARBA00022466"/>
    </source>
</evidence>
<evidence type="ECO:0000259" key="11">
    <source>
        <dbReference type="PROSITE" id="PS50937"/>
    </source>
</evidence>
<dbReference type="PANTHER" id="PTHR30204:SF69">
    <property type="entry name" value="MERR-FAMILY TRANSCRIPTIONAL REGULATOR"/>
    <property type="match status" value="1"/>
</dbReference>
<dbReference type="InterPro" id="IPR047057">
    <property type="entry name" value="MerR_fam"/>
</dbReference>
<dbReference type="GO" id="GO:0046689">
    <property type="term" value="P:response to mercury ion"/>
    <property type="evidence" value="ECO:0007669"/>
    <property type="project" value="UniProtKB-KW"/>
</dbReference>
<dbReference type="Pfam" id="PF00376">
    <property type="entry name" value="MerR"/>
    <property type="match status" value="1"/>
</dbReference>
<reference evidence="12" key="1">
    <citation type="journal article" date="2015" name="Nature">
        <title>Complex archaea that bridge the gap between prokaryotes and eukaryotes.</title>
        <authorList>
            <person name="Spang A."/>
            <person name="Saw J.H."/>
            <person name="Jorgensen S.L."/>
            <person name="Zaremba-Niedzwiedzka K."/>
            <person name="Martijn J."/>
            <person name="Lind A.E."/>
            <person name="van Eijk R."/>
            <person name="Schleper C."/>
            <person name="Guy L."/>
            <person name="Ettema T.J."/>
        </authorList>
    </citation>
    <scope>NUCLEOTIDE SEQUENCE</scope>
</reference>
<evidence type="ECO:0000256" key="8">
    <source>
        <dbReference type="ARBA" id="ARBA00023159"/>
    </source>
</evidence>
<sequence length="144" mass="15706">MENNLENLTIGVFAKAADVNVETIRFYQRKGLLPEPDKPYGSIRRYGGADVVRVKFVKSAQRLGFSLDEIAELLRLDDGTHCEEASSLAEHKLKDVREKMADLARMEAVLSELVCACRSRQGNVSCPLIASLQGGVSLPGSAIA</sequence>
<dbReference type="EMBL" id="LAZR01000034">
    <property type="protein sequence ID" value="KKO01629.1"/>
    <property type="molecule type" value="Genomic_DNA"/>
</dbReference>